<keyword evidence="5 8" id="KW-1133">Transmembrane helix</keyword>
<dbReference type="GO" id="GO:0140359">
    <property type="term" value="F:ABC-type transporter activity"/>
    <property type="evidence" value="ECO:0007669"/>
    <property type="project" value="InterPro"/>
</dbReference>
<feature type="domain" description="ABC transmembrane type-1" evidence="9">
    <location>
        <begin position="399"/>
        <end position="506"/>
    </location>
</feature>
<dbReference type="SUPFAM" id="SSF90123">
    <property type="entry name" value="ABC transporter transmembrane region"/>
    <property type="match status" value="2"/>
</dbReference>
<dbReference type="InterPro" id="IPR011527">
    <property type="entry name" value="ABC1_TM_dom"/>
</dbReference>
<evidence type="ECO:0000256" key="7">
    <source>
        <dbReference type="SAM" id="MobiDB-lite"/>
    </source>
</evidence>
<evidence type="ECO:0000256" key="1">
    <source>
        <dbReference type="ARBA" id="ARBA00022448"/>
    </source>
</evidence>
<keyword evidence="4" id="KW-0067">ATP-binding</keyword>
<feature type="transmembrane region" description="Helical" evidence="8">
    <location>
        <begin position="461"/>
        <end position="481"/>
    </location>
</feature>
<sequence length="648" mass="72154">MEYKKELERHLLNKDVDALKVDDPFTKASFWSKVTFRWLNPLFSKGYREKLKASDIPTFPRSAMADKGYSLLEESLEKDKTETPSIGNAIFRSVLGSLALNAMFAGVYVMASYTGPFLIANFIQLLSSKDDDILIMASNTPLSNFQNRLHSRIMEAKDCRIKATSETLKGMKILKLHAWEPTFLDKLLLLRETERGWLVKFLYAKSALVFLYWTSPVLISLMTFGVSAILDRKLSSGSIFSALATLQMLHEPLYNMPELISAVAHAKISITRLQEFLREENQEQSKHCLMGLLSDKTVIYVTHQLEFLAASDLVLVMKDGNIVQSGAYKDLAVETQGELRRLMVAHCESLRQLSSTEGNSITSESYLENQNQESRETNKEQVSNGQSVPVAKKEERGSASSLFVLARVLLLTAITIKTAQRLFTGMITSIFQAPMSFFDTTSSSQILDRSSTDQATVDTDISYRVAGLVFALIQLISVIALLSNVAWPVFLLFLASFTISVWYQVLRKCHLRNTVKQDQRGLEAPGNAVECAAPSQLMRDSSSAFSKKRRRPAFSLPKGAVLSDTTARGVIGLGRKHQIEQQAIWSCLVGLGSNNRPSNLIVRSDSVEATRALSIATPTCLADGHLYFSPMITMPIFPLGHTYTALPP</sequence>
<evidence type="ECO:0000256" key="2">
    <source>
        <dbReference type="ARBA" id="ARBA00022692"/>
    </source>
</evidence>
<feature type="region of interest" description="Disordered" evidence="7">
    <location>
        <begin position="355"/>
        <end position="393"/>
    </location>
</feature>
<evidence type="ECO:0000256" key="5">
    <source>
        <dbReference type="ARBA" id="ARBA00022989"/>
    </source>
</evidence>
<feature type="transmembrane region" description="Helical" evidence="8">
    <location>
        <begin position="210"/>
        <end position="230"/>
    </location>
</feature>
<dbReference type="Gene3D" id="3.40.50.300">
    <property type="entry name" value="P-loop containing nucleotide triphosphate hydrolases"/>
    <property type="match status" value="1"/>
</dbReference>
<dbReference type="SUPFAM" id="SSF52540">
    <property type="entry name" value="P-loop containing nucleoside triphosphate hydrolases"/>
    <property type="match status" value="1"/>
</dbReference>
<protein>
    <recommendedName>
        <fullName evidence="9">ABC transmembrane type-1 domain-containing protein</fullName>
    </recommendedName>
</protein>
<dbReference type="PANTHER" id="PTHR24223:SF222">
    <property type="entry name" value="OS01G0902100 PROTEIN"/>
    <property type="match status" value="1"/>
</dbReference>
<reference evidence="10" key="1">
    <citation type="journal article" date="2021" name="J. Hered.">
        <title>Genome Assembly of Salicaceae Populus deltoides (Eastern Cottonwood) I-69 Based on Nanopore Sequencing and Hi-C Technologies.</title>
        <authorList>
            <person name="Bai S."/>
            <person name="Wu H."/>
            <person name="Zhang J."/>
            <person name="Pan Z."/>
            <person name="Zhao W."/>
            <person name="Li Z."/>
            <person name="Tong C."/>
        </authorList>
    </citation>
    <scope>NUCLEOTIDE SEQUENCE</scope>
    <source>
        <tissue evidence="10">Leaf</tissue>
    </source>
</reference>
<keyword evidence="6 8" id="KW-0472">Membrane</keyword>
<dbReference type="InterPro" id="IPR027417">
    <property type="entry name" value="P-loop_NTPase"/>
</dbReference>
<evidence type="ECO:0000256" key="4">
    <source>
        <dbReference type="ARBA" id="ARBA00022840"/>
    </source>
</evidence>
<proteinExistence type="predicted"/>
<evidence type="ECO:0000313" key="11">
    <source>
        <dbReference type="Proteomes" id="UP000807159"/>
    </source>
</evidence>
<dbReference type="EMBL" id="JACEGQ020000018">
    <property type="protein sequence ID" value="KAH8481415.1"/>
    <property type="molecule type" value="Genomic_DNA"/>
</dbReference>
<accession>A0A8T2WJB9</accession>
<dbReference type="Pfam" id="PF00664">
    <property type="entry name" value="ABC_membrane"/>
    <property type="match status" value="2"/>
</dbReference>
<evidence type="ECO:0000256" key="8">
    <source>
        <dbReference type="SAM" id="Phobius"/>
    </source>
</evidence>
<dbReference type="Gene3D" id="1.20.1560.10">
    <property type="entry name" value="ABC transporter type 1, transmembrane domain"/>
    <property type="match status" value="2"/>
</dbReference>
<comment type="caution">
    <text evidence="10">The sequence shown here is derived from an EMBL/GenBank/DDBJ whole genome shotgun (WGS) entry which is preliminary data.</text>
</comment>
<name>A0A8T2WJB9_POPDE</name>
<keyword evidence="3" id="KW-0547">Nucleotide-binding</keyword>
<dbReference type="InterPro" id="IPR050173">
    <property type="entry name" value="ABC_transporter_C-like"/>
</dbReference>
<keyword evidence="11" id="KW-1185">Reference proteome</keyword>
<keyword evidence="1" id="KW-0813">Transport</keyword>
<dbReference type="Proteomes" id="UP000807159">
    <property type="component" value="Chromosome 18"/>
</dbReference>
<evidence type="ECO:0000256" key="6">
    <source>
        <dbReference type="ARBA" id="ARBA00023136"/>
    </source>
</evidence>
<feature type="transmembrane region" description="Helical" evidence="8">
    <location>
        <begin position="487"/>
        <end position="506"/>
    </location>
</feature>
<evidence type="ECO:0000313" key="10">
    <source>
        <dbReference type="EMBL" id="KAH8481415.1"/>
    </source>
</evidence>
<dbReference type="PROSITE" id="PS50929">
    <property type="entry name" value="ABC_TM1F"/>
    <property type="match status" value="2"/>
</dbReference>
<feature type="compositionally biased region" description="Polar residues" evidence="7">
    <location>
        <begin position="355"/>
        <end position="372"/>
    </location>
</feature>
<organism evidence="10 11">
    <name type="scientific">Populus deltoides</name>
    <name type="common">Eastern poplar</name>
    <name type="synonym">Eastern cottonwood</name>
    <dbReference type="NCBI Taxonomy" id="3696"/>
    <lineage>
        <taxon>Eukaryota</taxon>
        <taxon>Viridiplantae</taxon>
        <taxon>Streptophyta</taxon>
        <taxon>Embryophyta</taxon>
        <taxon>Tracheophyta</taxon>
        <taxon>Spermatophyta</taxon>
        <taxon>Magnoliopsida</taxon>
        <taxon>eudicotyledons</taxon>
        <taxon>Gunneridae</taxon>
        <taxon>Pentapetalae</taxon>
        <taxon>rosids</taxon>
        <taxon>fabids</taxon>
        <taxon>Malpighiales</taxon>
        <taxon>Salicaceae</taxon>
        <taxon>Saliceae</taxon>
        <taxon>Populus</taxon>
    </lineage>
</organism>
<evidence type="ECO:0000256" key="3">
    <source>
        <dbReference type="ARBA" id="ARBA00022741"/>
    </source>
</evidence>
<dbReference type="AlphaFoldDB" id="A0A8T2WJB9"/>
<dbReference type="GO" id="GO:0016020">
    <property type="term" value="C:membrane"/>
    <property type="evidence" value="ECO:0007669"/>
    <property type="project" value="InterPro"/>
</dbReference>
<gene>
    <name evidence="10" type="ORF">H0E87_029046</name>
</gene>
<dbReference type="GO" id="GO:0005524">
    <property type="term" value="F:ATP binding"/>
    <property type="evidence" value="ECO:0007669"/>
    <property type="project" value="UniProtKB-KW"/>
</dbReference>
<dbReference type="InterPro" id="IPR036640">
    <property type="entry name" value="ABC1_TM_sf"/>
</dbReference>
<keyword evidence="2 8" id="KW-0812">Transmembrane</keyword>
<dbReference type="PANTHER" id="PTHR24223">
    <property type="entry name" value="ATP-BINDING CASSETTE SUB-FAMILY C"/>
    <property type="match status" value="1"/>
</dbReference>
<feature type="domain" description="ABC transmembrane type-1" evidence="9">
    <location>
        <begin position="133"/>
        <end position="265"/>
    </location>
</feature>
<evidence type="ECO:0000259" key="9">
    <source>
        <dbReference type="PROSITE" id="PS50929"/>
    </source>
</evidence>
<feature type="transmembrane region" description="Helical" evidence="8">
    <location>
        <begin position="89"/>
        <end position="111"/>
    </location>
</feature>